<protein>
    <submittedName>
        <fullName evidence="2">Uncharacterized protein</fullName>
    </submittedName>
</protein>
<sequence>MNTGDLQSDGLVNHLFLLGFVILAPFILNVLHLDQLLNDLAYAPNELPTGQEIRGFGRLCPQ</sequence>
<proteinExistence type="predicted"/>
<dbReference type="EMBL" id="QWEH01000016">
    <property type="protein sequence ID" value="RHW30072.1"/>
    <property type="molecule type" value="Genomic_DNA"/>
</dbReference>
<name>A0A417YBK6_9BACI</name>
<accession>A0A417YBK6</accession>
<evidence type="ECO:0000313" key="2">
    <source>
        <dbReference type="EMBL" id="RHW30072.1"/>
    </source>
</evidence>
<evidence type="ECO:0000313" key="3">
    <source>
        <dbReference type="Proteomes" id="UP000285456"/>
    </source>
</evidence>
<keyword evidence="1" id="KW-0472">Membrane</keyword>
<keyword evidence="1" id="KW-1133">Transmembrane helix</keyword>
<keyword evidence="3" id="KW-1185">Reference proteome</keyword>
<dbReference type="AlphaFoldDB" id="A0A417YBK6"/>
<evidence type="ECO:0000256" key="1">
    <source>
        <dbReference type="SAM" id="Phobius"/>
    </source>
</evidence>
<comment type="caution">
    <text evidence="2">The sequence shown here is derived from an EMBL/GenBank/DDBJ whole genome shotgun (WGS) entry which is preliminary data.</text>
</comment>
<organism evidence="2 3">
    <name type="scientific">Oceanobacillus profundus</name>
    <dbReference type="NCBI Taxonomy" id="372463"/>
    <lineage>
        <taxon>Bacteria</taxon>
        <taxon>Bacillati</taxon>
        <taxon>Bacillota</taxon>
        <taxon>Bacilli</taxon>
        <taxon>Bacillales</taxon>
        <taxon>Bacillaceae</taxon>
        <taxon>Oceanobacillus</taxon>
    </lineage>
</organism>
<dbReference type="Proteomes" id="UP000285456">
    <property type="component" value="Unassembled WGS sequence"/>
</dbReference>
<feature type="transmembrane region" description="Helical" evidence="1">
    <location>
        <begin position="12"/>
        <end position="31"/>
    </location>
</feature>
<keyword evidence="1" id="KW-0812">Transmembrane</keyword>
<reference evidence="2 3" key="1">
    <citation type="journal article" date="2007" name="Int. J. Syst. Evol. Microbiol.">
        <title>Oceanobacillus profundus sp. nov., isolated from a deep-sea sediment core.</title>
        <authorList>
            <person name="Kim Y.G."/>
            <person name="Choi D.H."/>
            <person name="Hyun S."/>
            <person name="Cho B.C."/>
        </authorList>
    </citation>
    <scope>NUCLEOTIDE SEQUENCE [LARGE SCALE GENOMIC DNA]</scope>
    <source>
        <strain evidence="2 3">DSM 18246</strain>
    </source>
</reference>
<gene>
    <name evidence="2" type="ORF">D1B32_18545</name>
</gene>